<dbReference type="GO" id="GO:0003700">
    <property type="term" value="F:DNA-binding transcription factor activity"/>
    <property type="evidence" value="ECO:0007669"/>
    <property type="project" value="TreeGrafter"/>
</dbReference>
<dbReference type="InterPro" id="IPR041490">
    <property type="entry name" value="KstR2_TetR_C"/>
</dbReference>
<dbReference type="InterPro" id="IPR001647">
    <property type="entry name" value="HTH_TetR"/>
</dbReference>
<dbReference type="KEGG" id="aup:AsAng_0024240"/>
<evidence type="ECO:0000256" key="4">
    <source>
        <dbReference type="ARBA" id="ARBA00023163"/>
    </source>
</evidence>
<keyword evidence="4" id="KW-0804">Transcription</keyword>
<accession>A0A916DTA7</accession>
<organism evidence="7 8">
    <name type="scientific">Aureispira anguillae</name>
    <dbReference type="NCBI Taxonomy" id="2864201"/>
    <lineage>
        <taxon>Bacteria</taxon>
        <taxon>Pseudomonadati</taxon>
        <taxon>Bacteroidota</taxon>
        <taxon>Saprospiria</taxon>
        <taxon>Saprospirales</taxon>
        <taxon>Saprospiraceae</taxon>
        <taxon>Aureispira</taxon>
    </lineage>
</organism>
<dbReference type="InterPro" id="IPR009057">
    <property type="entry name" value="Homeodomain-like_sf"/>
</dbReference>
<evidence type="ECO:0000256" key="2">
    <source>
        <dbReference type="ARBA" id="ARBA00023015"/>
    </source>
</evidence>
<keyword evidence="1" id="KW-0678">Repressor</keyword>
<keyword evidence="8" id="KW-1185">Reference proteome</keyword>
<proteinExistence type="predicted"/>
<keyword evidence="3 5" id="KW-0238">DNA-binding</keyword>
<sequence>MIKKNKPKKRKKEAIYEAAARLFREKGYKAASMRDLAERVDLKVSSLYSHIGSKEELLQKICFDNAHLFINGMDVIERMEGSTIDKIKAIIALHVDIAITNPTSVTVFNDEWKHLTNDNYESNLNQFLKLRKDYESRFQQIIIHGIKNKELKDIDSNVALYTILTSVRWLHYWYKPSRKVSPDLLKTQIATLLLEGLAC</sequence>
<dbReference type="PANTHER" id="PTHR30055:SF175">
    <property type="entry name" value="HTH-TYPE TRANSCRIPTIONAL REPRESSOR KSTR2"/>
    <property type="match status" value="1"/>
</dbReference>
<dbReference type="AlphaFoldDB" id="A0A916DTA7"/>
<evidence type="ECO:0000256" key="3">
    <source>
        <dbReference type="ARBA" id="ARBA00023125"/>
    </source>
</evidence>
<keyword evidence="2" id="KW-0805">Transcription regulation</keyword>
<evidence type="ECO:0000313" key="7">
    <source>
        <dbReference type="EMBL" id="BDS11710.1"/>
    </source>
</evidence>
<dbReference type="RefSeq" id="WP_264792859.1">
    <property type="nucleotide sequence ID" value="NZ_AP026867.1"/>
</dbReference>
<evidence type="ECO:0000313" key="8">
    <source>
        <dbReference type="Proteomes" id="UP001060919"/>
    </source>
</evidence>
<evidence type="ECO:0000256" key="1">
    <source>
        <dbReference type="ARBA" id="ARBA00022491"/>
    </source>
</evidence>
<dbReference type="Pfam" id="PF00440">
    <property type="entry name" value="TetR_N"/>
    <property type="match status" value="1"/>
</dbReference>
<dbReference type="InterPro" id="IPR036271">
    <property type="entry name" value="Tet_transcr_reg_TetR-rel_C_sf"/>
</dbReference>
<dbReference type="GO" id="GO:0000976">
    <property type="term" value="F:transcription cis-regulatory region binding"/>
    <property type="evidence" value="ECO:0007669"/>
    <property type="project" value="TreeGrafter"/>
</dbReference>
<name>A0A916DTA7_9BACT</name>
<reference evidence="7" key="1">
    <citation type="submission" date="2022-09" db="EMBL/GenBank/DDBJ databases">
        <title>Aureispira anguillicida sp. nov., isolated from Leptocephalus of Japanese eel Anguilla japonica.</title>
        <authorList>
            <person name="Yuasa K."/>
            <person name="Mekata T."/>
            <person name="Ikunari K."/>
        </authorList>
    </citation>
    <scope>NUCLEOTIDE SEQUENCE</scope>
    <source>
        <strain evidence="7">EL160426</strain>
    </source>
</reference>
<protein>
    <submittedName>
        <fullName evidence="7">TetR/AcrR family transcriptional regulator</fullName>
    </submittedName>
</protein>
<dbReference type="SUPFAM" id="SSF48498">
    <property type="entry name" value="Tetracyclin repressor-like, C-terminal domain"/>
    <property type="match status" value="1"/>
</dbReference>
<feature type="DNA-binding region" description="H-T-H motif" evidence="5">
    <location>
        <begin position="32"/>
        <end position="51"/>
    </location>
</feature>
<dbReference type="SUPFAM" id="SSF46689">
    <property type="entry name" value="Homeodomain-like"/>
    <property type="match status" value="1"/>
</dbReference>
<dbReference type="Pfam" id="PF17932">
    <property type="entry name" value="TetR_C_24"/>
    <property type="match status" value="1"/>
</dbReference>
<feature type="domain" description="HTH tetR-type" evidence="6">
    <location>
        <begin position="9"/>
        <end position="69"/>
    </location>
</feature>
<evidence type="ECO:0000256" key="5">
    <source>
        <dbReference type="PROSITE-ProRule" id="PRU00335"/>
    </source>
</evidence>
<dbReference type="Gene3D" id="1.10.10.60">
    <property type="entry name" value="Homeodomain-like"/>
    <property type="match status" value="1"/>
</dbReference>
<dbReference type="PRINTS" id="PR00455">
    <property type="entry name" value="HTHTETR"/>
</dbReference>
<gene>
    <name evidence="7" type="ORF">AsAng_0024240</name>
</gene>
<dbReference type="Proteomes" id="UP001060919">
    <property type="component" value="Chromosome"/>
</dbReference>
<dbReference type="InterPro" id="IPR050109">
    <property type="entry name" value="HTH-type_TetR-like_transc_reg"/>
</dbReference>
<dbReference type="EMBL" id="AP026867">
    <property type="protein sequence ID" value="BDS11710.1"/>
    <property type="molecule type" value="Genomic_DNA"/>
</dbReference>
<dbReference type="Gene3D" id="1.10.357.10">
    <property type="entry name" value="Tetracycline Repressor, domain 2"/>
    <property type="match status" value="1"/>
</dbReference>
<dbReference type="PANTHER" id="PTHR30055">
    <property type="entry name" value="HTH-TYPE TRANSCRIPTIONAL REGULATOR RUTR"/>
    <property type="match status" value="1"/>
</dbReference>
<evidence type="ECO:0000259" key="6">
    <source>
        <dbReference type="PROSITE" id="PS50977"/>
    </source>
</evidence>
<dbReference type="PROSITE" id="PS50977">
    <property type="entry name" value="HTH_TETR_2"/>
    <property type="match status" value="1"/>
</dbReference>